<dbReference type="InterPro" id="IPR029058">
    <property type="entry name" value="AB_hydrolase_fold"/>
</dbReference>
<dbReference type="InterPro" id="IPR000073">
    <property type="entry name" value="AB_hydrolase_1"/>
</dbReference>
<dbReference type="Pfam" id="PF00561">
    <property type="entry name" value="Abhydrolase_1"/>
    <property type="match status" value="1"/>
</dbReference>
<dbReference type="PANTHER" id="PTHR43433:SF5">
    <property type="entry name" value="AB HYDROLASE-1 DOMAIN-CONTAINING PROTEIN"/>
    <property type="match status" value="1"/>
</dbReference>
<feature type="domain" description="AB hydrolase-1" evidence="1">
    <location>
        <begin position="28"/>
        <end position="276"/>
    </location>
</feature>
<evidence type="ECO:0000313" key="2">
    <source>
        <dbReference type="EMBL" id="KAK7424332.1"/>
    </source>
</evidence>
<dbReference type="PANTHER" id="PTHR43433">
    <property type="entry name" value="HYDROLASE, ALPHA/BETA FOLD FAMILY PROTEIN"/>
    <property type="match status" value="1"/>
</dbReference>
<organism evidence="2 3">
    <name type="scientific">Neonectria punicea</name>
    <dbReference type="NCBI Taxonomy" id="979145"/>
    <lineage>
        <taxon>Eukaryota</taxon>
        <taxon>Fungi</taxon>
        <taxon>Dikarya</taxon>
        <taxon>Ascomycota</taxon>
        <taxon>Pezizomycotina</taxon>
        <taxon>Sordariomycetes</taxon>
        <taxon>Hypocreomycetidae</taxon>
        <taxon>Hypocreales</taxon>
        <taxon>Nectriaceae</taxon>
        <taxon>Neonectria</taxon>
    </lineage>
</organism>
<dbReference type="InterPro" id="IPR050471">
    <property type="entry name" value="AB_hydrolase"/>
</dbReference>
<dbReference type="EMBL" id="JAZAVJ010000005">
    <property type="protein sequence ID" value="KAK7424332.1"/>
    <property type="molecule type" value="Genomic_DNA"/>
</dbReference>
<dbReference type="Proteomes" id="UP001498476">
    <property type="component" value="Unassembled WGS sequence"/>
</dbReference>
<dbReference type="Gene3D" id="3.40.50.1820">
    <property type="entry name" value="alpha/beta hydrolase"/>
    <property type="match status" value="1"/>
</dbReference>
<gene>
    <name evidence="2" type="ORF">QQX98_000600</name>
</gene>
<proteinExistence type="predicted"/>
<dbReference type="SUPFAM" id="SSF53474">
    <property type="entry name" value="alpha/beta-Hydrolases"/>
    <property type="match status" value="1"/>
</dbReference>
<comment type="caution">
    <text evidence="2">The sequence shown here is derived from an EMBL/GenBank/DDBJ whole genome shotgun (WGS) entry which is preliminary data.</text>
</comment>
<protein>
    <recommendedName>
        <fullName evidence="1">AB hydrolase-1 domain-containing protein</fullName>
    </recommendedName>
</protein>
<reference evidence="2 3" key="1">
    <citation type="journal article" date="2025" name="Microbiol. Resour. Announc.">
        <title>Draft genome sequences for Neonectria magnoliae and Neonectria punicea, canker pathogens of Liriodendron tulipifera and Acer saccharum in West Virginia.</title>
        <authorList>
            <person name="Petronek H.M."/>
            <person name="Kasson M.T."/>
            <person name="Metheny A.M."/>
            <person name="Stauder C.M."/>
            <person name="Lovett B."/>
            <person name="Lynch S.C."/>
            <person name="Garnas J.R."/>
            <person name="Kasson L.R."/>
            <person name="Stajich J.E."/>
        </authorList>
    </citation>
    <scope>NUCLEOTIDE SEQUENCE [LARGE SCALE GENOMIC DNA]</scope>
    <source>
        <strain evidence="2 3">NRRL 64653</strain>
    </source>
</reference>
<sequence length="307" mass="33549">MDASPELFVTLPTRVRICYQTFGNLSNPAVIFIAGDSSSMLSWSANMLPLSSPAGDEHYLIRFDHRDTGLSTEFPVPAGYTLGDMATDIEGLIDHLELASKGVHLVAVSKGGPLAYTVAARRPQQVRSLTLMYTSPGITEETPLAEGFKNLNVGGQPFVGGSGNERAMFIAYQTRLVEAYATQPLGEEERKEVKELAERVTDRDMRGGTLFSKGPNHGAASVGCWPGKETLNKVKCPTTVIQAALDPIFGPVHGETLAREIEGAEYVLWEDVGHEVPKRVWNRFADQLLRTWKRGDDAWVKGSEAKS</sequence>
<evidence type="ECO:0000259" key="1">
    <source>
        <dbReference type="Pfam" id="PF00561"/>
    </source>
</evidence>
<name>A0ABR1HSX4_9HYPO</name>
<accession>A0ABR1HSX4</accession>
<keyword evidence="3" id="KW-1185">Reference proteome</keyword>
<evidence type="ECO:0000313" key="3">
    <source>
        <dbReference type="Proteomes" id="UP001498476"/>
    </source>
</evidence>